<dbReference type="EMBL" id="JRKL02012865">
    <property type="protein sequence ID" value="KAF3943562.1"/>
    <property type="molecule type" value="Genomic_DNA"/>
</dbReference>
<sequence length="327" mass="36918">MSLHLAKLDDDNFDSGIILDTPFFPGEDIKLQCIVGACSNGLICMQACTRGDHFFSFVLWNPAIREFKVVPPLPVQFPSNIDYQHTASGFGYDHNSNDFKVVTILTYWNFTGYSLIWDPRVILYKHVEVYSLSTDSWRQVNCDTISDIHVFSGCCEIYLNGAYHWSGRTKEKDYNIIVSFDMSNEVFGILSMPDLIDISHFNQIWQALAVLGNCVALIVYNICAPEKIFDIWVMHEYGVKESWTKQYVIGPLSGIRKLVGPANSGHILLLGDKILLVEDIGQVVVYNLNAQQIKNLQVSGHPLYYATQAIAFVESLVSIMGRNVIEN</sequence>
<protein>
    <recommendedName>
        <fullName evidence="1">F-box associated beta-propeller type 1 domain-containing protein</fullName>
    </recommendedName>
</protein>
<evidence type="ECO:0000259" key="1">
    <source>
        <dbReference type="Pfam" id="PF07734"/>
    </source>
</evidence>
<dbReference type="InterPro" id="IPR050796">
    <property type="entry name" value="SCF_F-box_component"/>
</dbReference>
<evidence type="ECO:0000313" key="3">
    <source>
        <dbReference type="Proteomes" id="UP000737018"/>
    </source>
</evidence>
<dbReference type="Proteomes" id="UP000737018">
    <property type="component" value="Unassembled WGS sequence"/>
</dbReference>
<feature type="domain" description="F-box associated beta-propeller type 1" evidence="1">
    <location>
        <begin position="48"/>
        <end position="319"/>
    </location>
</feature>
<dbReference type="InterPro" id="IPR006527">
    <property type="entry name" value="F-box-assoc_dom_typ1"/>
</dbReference>
<dbReference type="PANTHER" id="PTHR31672">
    <property type="entry name" value="BNACNNG10540D PROTEIN"/>
    <property type="match status" value="1"/>
</dbReference>
<reference evidence="2" key="1">
    <citation type="submission" date="2020-03" db="EMBL/GenBank/DDBJ databases">
        <title>Castanea mollissima Vanexum genome sequencing.</title>
        <authorList>
            <person name="Staton M."/>
        </authorList>
    </citation>
    <scope>NUCLEOTIDE SEQUENCE</scope>
    <source>
        <tissue evidence="2">Leaf</tissue>
    </source>
</reference>
<organism evidence="2 3">
    <name type="scientific">Castanea mollissima</name>
    <name type="common">Chinese chestnut</name>
    <dbReference type="NCBI Taxonomy" id="60419"/>
    <lineage>
        <taxon>Eukaryota</taxon>
        <taxon>Viridiplantae</taxon>
        <taxon>Streptophyta</taxon>
        <taxon>Embryophyta</taxon>
        <taxon>Tracheophyta</taxon>
        <taxon>Spermatophyta</taxon>
        <taxon>Magnoliopsida</taxon>
        <taxon>eudicotyledons</taxon>
        <taxon>Gunneridae</taxon>
        <taxon>Pentapetalae</taxon>
        <taxon>rosids</taxon>
        <taxon>fabids</taxon>
        <taxon>Fagales</taxon>
        <taxon>Fagaceae</taxon>
        <taxon>Castanea</taxon>
    </lineage>
</organism>
<evidence type="ECO:0000313" key="2">
    <source>
        <dbReference type="EMBL" id="KAF3943562.1"/>
    </source>
</evidence>
<keyword evidence="3" id="KW-1185">Reference proteome</keyword>
<comment type="caution">
    <text evidence="2">The sequence shown here is derived from an EMBL/GenBank/DDBJ whole genome shotgun (WGS) entry which is preliminary data.</text>
</comment>
<accession>A0A8J4Q557</accession>
<proteinExistence type="predicted"/>
<dbReference type="AlphaFoldDB" id="A0A8J4Q557"/>
<dbReference type="NCBIfam" id="TIGR01640">
    <property type="entry name" value="F_box_assoc_1"/>
    <property type="match status" value="1"/>
</dbReference>
<dbReference type="InterPro" id="IPR017451">
    <property type="entry name" value="F-box-assoc_interact_dom"/>
</dbReference>
<dbReference type="Pfam" id="PF07734">
    <property type="entry name" value="FBA_1"/>
    <property type="match status" value="1"/>
</dbReference>
<dbReference type="OrthoDB" id="1867629at2759"/>
<name>A0A8J4Q557_9ROSI</name>
<gene>
    <name evidence="2" type="ORF">CMV_029893</name>
</gene>
<dbReference type="PANTHER" id="PTHR31672:SF13">
    <property type="entry name" value="F-BOX PROTEIN CPR30-LIKE"/>
    <property type="match status" value="1"/>
</dbReference>